<feature type="region of interest" description="Disordered" evidence="3">
    <location>
        <begin position="43"/>
        <end position="150"/>
    </location>
</feature>
<dbReference type="InterPro" id="IPR036871">
    <property type="entry name" value="PX_dom_sf"/>
</dbReference>
<dbReference type="InterPro" id="IPR036028">
    <property type="entry name" value="SH3-like_dom_sf"/>
</dbReference>
<keyword evidence="1 2" id="KW-0728">SH3 domain</keyword>
<dbReference type="GO" id="GO:0016197">
    <property type="term" value="P:endosomal transport"/>
    <property type="evidence" value="ECO:0007669"/>
    <property type="project" value="TreeGrafter"/>
</dbReference>
<evidence type="ECO:0000256" key="2">
    <source>
        <dbReference type="PROSITE-ProRule" id="PRU00192"/>
    </source>
</evidence>
<dbReference type="AlphaFoldDB" id="A0AAV7YP86"/>
<dbReference type="SMART" id="SM00312">
    <property type="entry name" value="PX"/>
    <property type="match status" value="1"/>
</dbReference>
<evidence type="ECO:0000256" key="1">
    <source>
        <dbReference type="ARBA" id="ARBA00022443"/>
    </source>
</evidence>
<dbReference type="InterPro" id="IPR001452">
    <property type="entry name" value="SH3_domain"/>
</dbReference>
<dbReference type="Pfam" id="PF00787">
    <property type="entry name" value="PX"/>
    <property type="match status" value="1"/>
</dbReference>
<dbReference type="GO" id="GO:0035091">
    <property type="term" value="F:phosphatidylinositol binding"/>
    <property type="evidence" value="ECO:0007669"/>
    <property type="project" value="InterPro"/>
</dbReference>
<dbReference type="GO" id="GO:0031410">
    <property type="term" value="C:cytoplasmic vesicle"/>
    <property type="evidence" value="ECO:0007669"/>
    <property type="project" value="TreeGrafter"/>
</dbReference>
<dbReference type="SMART" id="SM00326">
    <property type="entry name" value="SH3"/>
    <property type="match status" value="1"/>
</dbReference>
<dbReference type="GO" id="GO:0005886">
    <property type="term" value="C:plasma membrane"/>
    <property type="evidence" value="ECO:0007669"/>
    <property type="project" value="TreeGrafter"/>
</dbReference>
<evidence type="ECO:0000256" key="3">
    <source>
        <dbReference type="SAM" id="MobiDB-lite"/>
    </source>
</evidence>
<feature type="compositionally biased region" description="Polar residues" evidence="3">
    <location>
        <begin position="77"/>
        <end position="91"/>
    </location>
</feature>
<name>A0AAV7YP86_9EUKA</name>
<comment type="caution">
    <text evidence="5">The sequence shown here is derived from an EMBL/GenBank/DDBJ whole genome shotgun (WGS) entry which is preliminary data.</text>
</comment>
<dbReference type="PANTHER" id="PTHR45827:SF1">
    <property type="entry name" value="SORTING NEXIN"/>
    <property type="match status" value="1"/>
</dbReference>
<dbReference type="EMBL" id="JANTQA010000047">
    <property type="protein sequence ID" value="KAJ3431607.1"/>
    <property type="molecule type" value="Genomic_DNA"/>
</dbReference>
<dbReference type="Pfam" id="PF00018">
    <property type="entry name" value="SH3_1"/>
    <property type="match status" value="1"/>
</dbReference>
<dbReference type="CDD" id="cd00174">
    <property type="entry name" value="SH3"/>
    <property type="match status" value="1"/>
</dbReference>
<dbReference type="Proteomes" id="UP001146793">
    <property type="component" value="Unassembled WGS sequence"/>
</dbReference>
<sequence>MNCAIALFEFEGKEDNELGFEKGAEIVITQTYEDSEWTAGYLANDSNKTEGLFPSNYVEIKPKETNEKKNQEKDQTNEISKTENTISSNSIQETKIENKNKNEEEEKEEEKQEEKETEKEKEEEEKEEEKGKEKEKTNKKTLQKKQKEKNGDIRDSITIEIRKEEVKGKKEINNDVWNLDEKSQKIVTTKQSPKERTPSKKNEKLYELQNGFIWKSNDHIVKTNIIEATEKGIFSKTQFFKVQTEYSKMTNTITFSWEDIRWLRSMYERDYPNVCIPPLIDLKPVERESFTTLSECRKFTSQQFLNRISEHPILSQSEILSELFSSIDSKSFSKKKKEIEKNTRHFWKLVHHDFPVPDTKLSQQIDLMRKNLASHSIAVNELYHRQKEVSVNQYLELHNSFIYLARSFFNWSKIPFDWRTEMPESAKKLNNSIRKAIKEIARSYKDAANKYHKQSDLEMNLLEIFFLEYEQYSTSFQLPFKHRDHSQIKYHEAEQSQLSLEKKSSGSEKDNERLEKARNLVSETKKKADTITYINLVEGEYFRKLRARDTKEKLNSYIDLKLKLYGDLIQIFTKAKNMIQKIDLND</sequence>
<feature type="domain" description="SH3" evidence="4">
    <location>
        <begin position="1"/>
        <end position="63"/>
    </location>
</feature>
<protein>
    <submittedName>
        <fullName evidence="5">Sorting nexin</fullName>
    </submittedName>
</protein>
<dbReference type="Gene3D" id="1.20.1270.60">
    <property type="entry name" value="Arfaptin homology (AH) domain/BAR domain"/>
    <property type="match status" value="1"/>
</dbReference>
<organism evidence="5 6">
    <name type="scientific">Anaeramoeba flamelloides</name>
    <dbReference type="NCBI Taxonomy" id="1746091"/>
    <lineage>
        <taxon>Eukaryota</taxon>
        <taxon>Metamonada</taxon>
        <taxon>Anaeramoebidae</taxon>
        <taxon>Anaeramoeba</taxon>
    </lineage>
</organism>
<feature type="compositionally biased region" description="Basic and acidic residues" evidence="3">
    <location>
        <begin position="60"/>
        <end position="76"/>
    </location>
</feature>
<dbReference type="Gene3D" id="3.30.1520.10">
    <property type="entry name" value="Phox-like domain"/>
    <property type="match status" value="1"/>
</dbReference>
<evidence type="ECO:0000313" key="6">
    <source>
        <dbReference type="Proteomes" id="UP001146793"/>
    </source>
</evidence>
<dbReference type="InterPro" id="IPR027267">
    <property type="entry name" value="AH/BAR_dom_sf"/>
</dbReference>
<dbReference type="GO" id="GO:0097320">
    <property type="term" value="P:plasma membrane tubulation"/>
    <property type="evidence" value="ECO:0007669"/>
    <property type="project" value="TreeGrafter"/>
</dbReference>
<feature type="compositionally biased region" description="Basic and acidic residues" evidence="3">
    <location>
        <begin position="94"/>
        <end position="120"/>
    </location>
</feature>
<dbReference type="Gene3D" id="2.30.30.40">
    <property type="entry name" value="SH3 Domains"/>
    <property type="match status" value="1"/>
</dbReference>
<dbReference type="PANTHER" id="PTHR45827">
    <property type="entry name" value="SORTING NEXIN"/>
    <property type="match status" value="1"/>
</dbReference>
<proteinExistence type="predicted"/>
<gene>
    <name evidence="5" type="ORF">M0812_20520</name>
</gene>
<dbReference type="SUPFAM" id="SSF50044">
    <property type="entry name" value="SH3-domain"/>
    <property type="match status" value="1"/>
</dbReference>
<reference evidence="5" key="1">
    <citation type="submission" date="2022-08" db="EMBL/GenBank/DDBJ databases">
        <title>Novel sulphate-reducing endosymbionts in the free-living metamonad Anaeramoeba.</title>
        <authorList>
            <person name="Jerlstrom-Hultqvist J."/>
            <person name="Cepicka I."/>
            <person name="Gallot-Lavallee L."/>
            <person name="Salas-Leiva D."/>
            <person name="Curtis B.A."/>
            <person name="Zahonova K."/>
            <person name="Pipaliya S."/>
            <person name="Dacks J."/>
            <person name="Roger A.J."/>
        </authorList>
    </citation>
    <scope>NUCLEOTIDE SEQUENCE</scope>
    <source>
        <strain evidence="5">Busselton2</strain>
    </source>
</reference>
<dbReference type="SUPFAM" id="SSF64268">
    <property type="entry name" value="PX domain"/>
    <property type="match status" value="1"/>
</dbReference>
<dbReference type="GO" id="GO:0006897">
    <property type="term" value="P:endocytosis"/>
    <property type="evidence" value="ECO:0007669"/>
    <property type="project" value="TreeGrafter"/>
</dbReference>
<dbReference type="PROSITE" id="PS50002">
    <property type="entry name" value="SH3"/>
    <property type="match status" value="1"/>
</dbReference>
<evidence type="ECO:0000259" key="4">
    <source>
        <dbReference type="PROSITE" id="PS50002"/>
    </source>
</evidence>
<feature type="region of interest" description="Disordered" evidence="3">
    <location>
        <begin position="493"/>
        <end position="517"/>
    </location>
</feature>
<feature type="compositionally biased region" description="Basic and acidic residues" evidence="3">
    <location>
        <begin position="128"/>
        <end position="138"/>
    </location>
</feature>
<evidence type="ECO:0000313" key="5">
    <source>
        <dbReference type="EMBL" id="KAJ3431607.1"/>
    </source>
</evidence>
<accession>A0AAV7YP86</accession>
<dbReference type="InterPro" id="IPR001683">
    <property type="entry name" value="PX_dom"/>
</dbReference>